<keyword evidence="2" id="KW-1185">Reference proteome</keyword>
<sequence length="128" mass="14853">MYFSTSLSEKYFHDNACVSWFKDSAQGNLRIRTYSASLSLRTLLSSLFWFWPFFGSRAWHSHTHLTSAKVVHVNALSFILKQILKMSSIPRFFHGVSETSEFLRRVSVAYKAITLYPTLLHLNEQNNS</sequence>
<gene>
    <name evidence="1" type="ORF">AVEN_118800_1</name>
</gene>
<evidence type="ECO:0000313" key="2">
    <source>
        <dbReference type="Proteomes" id="UP000499080"/>
    </source>
</evidence>
<dbReference type="EMBL" id="BGPR01000118">
    <property type="protein sequence ID" value="GBL96273.1"/>
    <property type="molecule type" value="Genomic_DNA"/>
</dbReference>
<accession>A0A4Y2BWG5</accession>
<dbReference type="AlphaFoldDB" id="A0A4Y2BWG5"/>
<evidence type="ECO:0000313" key="1">
    <source>
        <dbReference type="EMBL" id="GBL96273.1"/>
    </source>
</evidence>
<proteinExistence type="predicted"/>
<dbReference type="Proteomes" id="UP000499080">
    <property type="component" value="Unassembled WGS sequence"/>
</dbReference>
<organism evidence="1 2">
    <name type="scientific">Araneus ventricosus</name>
    <name type="common">Orbweaver spider</name>
    <name type="synonym">Epeira ventricosa</name>
    <dbReference type="NCBI Taxonomy" id="182803"/>
    <lineage>
        <taxon>Eukaryota</taxon>
        <taxon>Metazoa</taxon>
        <taxon>Ecdysozoa</taxon>
        <taxon>Arthropoda</taxon>
        <taxon>Chelicerata</taxon>
        <taxon>Arachnida</taxon>
        <taxon>Araneae</taxon>
        <taxon>Araneomorphae</taxon>
        <taxon>Entelegynae</taxon>
        <taxon>Araneoidea</taxon>
        <taxon>Araneidae</taxon>
        <taxon>Araneus</taxon>
    </lineage>
</organism>
<name>A0A4Y2BWG5_ARAVE</name>
<reference evidence="1 2" key="1">
    <citation type="journal article" date="2019" name="Sci. Rep.">
        <title>Orb-weaving spider Araneus ventricosus genome elucidates the spidroin gene catalogue.</title>
        <authorList>
            <person name="Kono N."/>
            <person name="Nakamura H."/>
            <person name="Ohtoshi R."/>
            <person name="Moran D.A.P."/>
            <person name="Shinohara A."/>
            <person name="Yoshida Y."/>
            <person name="Fujiwara M."/>
            <person name="Mori M."/>
            <person name="Tomita M."/>
            <person name="Arakawa K."/>
        </authorList>
    </citation>
    <scope>NUCLEOTIDE SEQUENCE [LARGE SCALE GENOMIC DNA]</scope>
</reference>
<comment type="caution">
    <text evidence="1">The sequence shown here is derived from an EMBL/GenBank/DDBJ whole genome shotgun (WGS) entry which is preliminary data.</text>
</comment>
<protein>
    <submittedName>
        <fullName evidence="1">Uncharacterized protein</fullName>
    </submittedName>
</protein>